<keyword evidence="3" id="KW-1185">Reference proteome</keyword>
<evidence type="ECO:0000256" key="1">
    <source>
        <dbReference type="SAM" id="MobiDB-lite"/>
    </source>
</evidence>
<dbReference type="AlphaFoldDB" id="A0AAD7YHU6"/>
<evidence type="ECO:0000313" key="3">
    <source>
        <dbReference type="Proteomes" id="UP001231518"/>
    </source>
</evidence>
<evidence type="ECO:0000313" key="2">
    <source>
        <dbReference type="EMBL" id="KAJ8716419.1"/>
    </source>
</evidence>
<feature type="region of interest" description="Disordered" evidence="1">
    <location>
        <begin position="149"/>
        <end position="169"/>
    </location>
</feature>
<proteinExistence type="predicted"/>
<organism evidence="2 3">
    <name type="scientific">Mythimna separata</name>
    <name type="common">Oriental armyworm</name>
    <name type="synonym">Pseudaletia separata</name>
    <dbReference type="NCBI Taxonomy" id="271217"/>
    <lineage>
        <taxon>Eukaryota</taxon>
        <taxon>Metazoa</taxon>
        <taxon>Ecdysozoa</taxon>
        <taxon>Arthropoda</taxon>
        <taxon>Hexapoda</taxon>
        <taxon>Insecta</taxon>
        <taxon>Pterygota</taxon>
        <taxon>Neoptera</taxon>
        <taxon>Endopterygota</taxon>
        <taxon>Lepidoptera</taxon>
        <taxon>Glossata</taxon>
        <taxon>Ditrysia</taxon>
        <taxon>Noctuoidea</taxon>
        <taxon>Noctuidae</taxon>
        <taxon>Noctuinae</taxon>
        <taxon>Hadenini</taxon>
        <taxon>Mythimna</taxon>
    </lineage>
</organism>
<comment type="caution">
    <text evidence="2">The sequence shown here is derived from an EMBL/GenBank/DDBJ whole genome shotgun (WGS) entry which is preliminary data.</text>
</comment>
<sequence>MRTCKRKSAQGLISKEFLQTAANTVINDGRKIKTVARELGIFHLTGGQAERLPKGHGHGPPQNGEPLCWSATMGSRGNSPCTHARFERGDAARGRNSAATTNRDLADRVSWASHGGMVTRTVATQCWARHHYGGKSSLCGVAGTATRHSHLPHNARPHQSWKVREDPVPDSCGRNARVSLL</sequence>
<name>A0AAD7YHU6_MYTSE</name>
<dbReference type="EMBL" id="JARGEI010000017">
    <property type="protein sequence ID" value="KAJ8716419.1"/>
    <property type="molecule type" value="Genomic_DNA"/>
</dbReference>
<accession>A0AAD7YHU6</accession>
<protein>
    <submittedName>
        <fullName evidence="2">Uncharacterized protein</fullName>
    </submittedName>
</protein>
<dbReference type="Proteomes" id="UP001231518">
    <property type="component" value="Chromosome 14"/>
</dbReference>
<reference evidence="2" key="1">
    <citation type="submission" date="2023-03" db="EMBL/GenBank/DDBJ databases">
        <title>Chromosome-level genomes of two armyworms, Mythimna separata and Mythimna loreyi, provide insights into the biosynthesis and reception of sex pheromones.</title>
        <authorList>
            <person name="Zhao H."/>
        </authorList>
    </citation>
    <scope>NUCLEOTIDE SEQUENCE</scope>
    <source>
        <strain evidence="2">BeijingLab</strain>
        <tissue evidence="2">Pupa</tissue>
    </source>
</reference>
<gene>
    <name evidence="2" type="ORF">PYW07_003046</name>
</gene>
<feature type="compositionally biased region" description="Basic residues" evidence="1">
    <location>
        <begin position="149"/>
        <end position="161"/>
    </location>
</feature>